<dbReference type="InterPro" id="IPR000836">
    <property type="entry name" value="PRTase_dom"/>
</dbReference>
<dbReference type="CDD" id="cd06223">
    <property type="entry name" value="PRTases_typeI"/>
    <property type="match status" value="1"/>
</dbReference>
<dbReference type="GO" id="GO:0046100">
    <property type="term" value="P:hypoxanthine metabolic process"/>
    <property type="evidence" value="ECO:0007669"/>
    <property type="project" value="TreeGrafter"/>
</dbReference>
<keyword evidence="11 15" id="KW-0547">Nucleotide-binding</keyword>
<evidence type="ECO:0000256" key="4">
    <source>
        <dbReference type="ARBA" id="ARBA00008391"/>
    </source>
</evidence>
<evidence type="ECO:0000256" key="7">
    <source>
        <dbReference type="ARBA" id="ARBA00022676"/>
    </source>
</evidence>
<evidence type="ECO:0000259" key="16">
    <source>
        <dbReference type="Pfam" id="PF00156"/>
    </source>
</evidence>
<dbReference type="PANTHER" id="PTHR43340">
    <property type="entry name" value="HYPOXANTHINE-GUANINE PHOSPHORIBOSYLTRANSFERASE"/>
    <property type="match status" value="1"/>
</dbReference>
<reference evidence="17" key="1">
    <citation type="journal article" date="2020" name="mSystems">
        <title>Genome- and Community-Level Interaction Insights into Carbon Utilization and Element Cycling Functions of Hydrothermarchaeota in Hydrothermal Sediment.</title>
        <authorList>
            <person name="Zhou Z."/>
            <person name="Liu Y."/>
            <person name="Xu W."/>
            <person name="Pan J."/>
            <person name="Luo Z.H."/>
            <person name="Li M."/>
        </authorList>
    </citation>
    <scope>NUCLEOTIDE SEQUENCE [LARGE SCALE GENOMIC DNA]</scope>
    <source>
        <strain evidence="17">SpSt-794</strain>
    </source>
</reference>
<comment type="catalytic activity">
    <reaction evidence="14">
        <text>IMP + diphosphate = hypoxanthine + 5-phospho-alpha-D-ribose 1-diphosphate</text>
        <dbReference type="Rhea" id="RHEA:17973"/>
        <dbReference type="ChEBI" id="CHEBI:17368"/>
        <dbReference type="ChEBI" id="CHEBI:33019"/>
        <dbReference type="ChEBI" id="CHEBI:58017"/>
        <dbReference type="ChEBI" id="CHEBI:58053"/>
        <dbReference type="EC" id="2.4.2.8"/>
    </reaction>
    <physiologicalReaction direction="right-to-left" evidence="14">
        <dbReference type="Rhea" id="RHEA:17975"/>
    </physiologicalReaction>
</comment>
<dbReference type="EC" id="2.4.2.8" evidence="5 15"/>
<evidence type="ECO:0000256" key="3">
    <source>
        <dbReference type="ARBA" id="ARBA00004669"/>
    </source>
</evidence>
<dbReference type="Gene3D" id="3.40.50.2020">
    <property type="match status" value="1"/>
</dbReference>
<evidence type="ECO:0000256" key="13">
    <source>
        <dbReference type="ARBA" id="ARBA00048811"/>
    </source>
</evidence>
<comment type="catalytic activity">
    <reaction evidence="13">
        <text>GMP + diphosphate = guanine + 5-phospho-alpha-D-ribose 1-diphosphate</text>
        <dbReference type="Rhea" id="RHEA:25424"/>
        <dbReference type="ChEBI" id="CHEBI:16235"/>
        <dbReference type="ChEBI" id="CHEBI:33019"/>
        <dbReference type="ChEBI" id="CHEBI:58017"/>
        <dbReference type="ChEBI" id="CHEBI:58115"/>
        <dbReference type="EC" id="2.4.2.8"/>
    </reaction>
    <physiologicalReaction direction="right-to-left" evidence="13">
        <dbReference type="Rhea" id="RHEA:25426"/>
    </physiologicalReaction>
</comment>
<dbReference type="GO" id="GO:0005829">
    <property type="term" value="C:cytosol"/>
    <property type="evidence" value="ECO:0007669"/>
    <property type="project" value="TreeGrafter"/>
</dbReference>
<dbReference type="InterPro" id="IPR029057">
    <property type="entry name" value="PRTase-like"/>
</dbReference>
<dbReference type="InterPro" id="IPR005904">
    <property type="entry name" value="Hxn_phspho_trans"/>
</dbReference>
<dbReference type="PANTHER" id="PTHR43340:SF1">
    <property type="entry name" value="HYPOXANTHINE PHOSPHORIBOSYLTRANSFERASE"/>
    <property type="match status" value="1"/>
</dbReference>
<sequence>MYSDIEKVLISDEDIKKRVKVLGREISRDYKDKFPLFVCILRGAFVFLADLVREIDIPISIDFMAISSYGGKTESSGQVKILKDLDTPIEDRHVLIVEDIIDTGLTMDAVTRLLKTRNPKSIKICALLDKVERRIVNNIKVDYYGFRIPNSFVVGYGLDYEEKYRNLPYIGILKEKVYKGGSDK</sequence>
<comment type="subcellular location">
    <subcellularLocation>
        <location evidence="2 15">Cytoplasm</location>
    </subcellularLocation>
</comment>
<keyword evidence="10 15" id="KW-0660">Purine salvage</keyword>
<comment type="similarity">
    <text evidence="4 15">Belongs to the purine/pyrimidine phosphoribosyltransferase family.</text>
</comment>
<evidence type="ECO:0000256" key="9">
    <source>
        <dbReference type="ARBA" id="ARBA00022723"/>
    </source>
</evidence>
<organism evidence="17">
    <name type="scientific">Caldisericum exile</name>
    <dbReference type="NCBI Taxonomy" id="693075"/>
    <lineage>
        <taxon>Bacteria</taxon>
        <taxon>Pseudomonadati</taxon>
        <taxon>Caldisericota/Cryosericota group</taxon>
        <taxon>Caldisericota</taxon>
        <taxon>Caldisericia</taxon>
        <taxon>Caldisericales</taxon>
        <taxon>Caldisericaceae</taxon>
        <taxon>Caldisericum</taxon>
    </lineage>
</organism>
<name>A0A7C4XTE4_9BACT</name>
<evidence type="ECO:0000256" key="14">
    <source>
        <dbReference type="ARBA" id="ARBA00049402"/>
    </source>
</evidence>
<keyword evidence="8 15" id="KW-0808">Transferase</keyword>
<dbReference type="AlphaFoldDB" id="A0A7C4XTE4"/>
<evidence type="ECO:0000256" key="15">
    <source>
        <dbReference type="RuleBase" id="RU364099"/>
    </source>
</evidence>
<dbReference type="GO" id="GO:0032264">
    <property type="term" value="P:IMP salvage"/>
    <property type="evidence" value="ECO:0007669"/>
    <property type="project" value="UniProtKB-UniPathway"/>
</dbReference>
<proteinExistence type="inferred from homology"/>
<evidence type="ECO:0000313" key="17">
    <source>
        <dbReference type="EMBL" id="HGW60816.1"/>
    </source>
</evidence>
<evidence type="ECO:0000256" key="8">
    <source>
        <dbReference type="ARBA" id="ARBA00022679"/>
    </source>
</evidence>
<keyword evidence="9 15" id="KW-0479">Metal-binding</keyword>
<evidence type="ECO:0000256" key="6">
    <source>
        <dbReference type="ARBA" id="ARBA00022490"/>
    </source>
</evidence>
<comment type="caution">
    <text evidence="17">The sequence shown here is derived from an EMBL/GenBank/DDBJ whole genome shotgun (WGS) entry which is preliminary data.</text>
</comment>
<dbReference type="GO" id="GO:0000287">
    <property type="term" value="F:magnesium ion binding"/>
    <property type="evidence" value="ECO:0007669"/>
    <property type="project" value="TreeGrafter"/>
</dbReference>
<evidence type="ECO:0000256" key="12">
    <source>
        <dbReference type="ARBA" id="ARBA00022842"/>
    </source>
</evidence>
<evidence type="ECO:0000256" key="2">
    <source>
        <dbReference type="ARBA" id="ARBA00004496"/>
    </source>
</evidence>
<dbReference type="FunFam" id="3.40.50.2020:FF:000006">
    <property type="entry name" value="Hypoxanthine phosphoribosyltransferase"/>
    <property type="match status" value="1"/>
</dbReference>
<comment type="pathway">
    <text evidence="3 15">Purine metabolism; IMP biosynthesis via salvage pathway; IMP from hypoxanthine: step 1/1.</text>
</comment>
<dbReference type="EMBL" id="DTHV01000155">
    <property type="protein sequence ID" value="HGW60816.1"/>
    <property type="molecule type" value="Genomic_DNA"/>
</dbReference>
<dbReference type="GO" id="GO:0000166">
    <property type="term" value="F:nucleotide binding"/>
    <property type="evidence" value="ECO:0007669"/>
    <property type="project" value="UniProtKB-KW"/>
</dbReference>
<accession>A0A7C4XTE4</accession>
<dbReference type="SUPFAM" id="SSF53271">
    <property type="entry name" value="PRTase-like"/>
    <property type="match status" value="1"/>
</dbReference>
<dbReference type="GO" id="GO:0032263">
    <property type="term" value="P:GMP salvage"/>
    <property type="evidence" value="ECO:0007669"/>
    <property type="project" value="TreeGrafter"/>
</dbReference>
<feature type="domain" description="Phosphoribosyltransferase" evidence="16">
    <location>
        <begin position="15"/>
        <end position="160"/>
    </location>
</feature>
<dbReference type="GO" id="GO:0052657">
    <property type="term" value="F:guanine phosphoribosyltransferase activity"/>
    <property type="evidence" value="ECO:0007669"/>
    <property type="project" value="UniProtKB-ARBA"/>
</dbReference>
<dbReference type="GO" id="GO:0006166">
    <property type="term" value="P:purine ribonucleoside salvage"/>
    <property type="evidence" value="ECO:0007669"/>
    <property type="project" value="UniProtKB-KW"/>
</dbReference>
<dbReference type="UniPathway" id="UPA00591">
    <property type="reaction ID" value="UER00648"/>
</dbReference>
<evidence type="ECO:0000256" key="1">
    <source>
        <dbReference type="ARBA" id="ARBA00001946"/>
    </source>
</evidence>
<dbReference type="Pfam" id="PF00156">
    <property type="entry name" value="Pribosyltran"/>
    <property type="match status" value="1"/>
</dbReference>
<keyword evidence="7 15" id="KW-0328">Glycosyltransferase</keyword>
<dbReference type="GO" id="GO:0004422">
    <property type="term" value="F:hypoxanthine phosphoribosyltransferase activity"/>
    <property type="evidence" value="ECO:0007669"/>
    <property type="project" value="InterPro"/>
</dbReference>
<keyword evidence="12 15" id="KW-0460">Magnesium</keyword>
<evidence type="ECO:0000256" key="11">
    <source>
        <dbReference type="ARBA" id="ARBA00022741"/>
    </source>
</evidence>
<comment type="cofactor">
    <cofactor evidence="1 15">
        <name>Mg(2+)</name>
        <dbReference type="ChEBI" id="CHEBI:18420"/>
    </cofactor>
</comment>
<dbReference type="GO" id="GO:0006178">
    <property type="term" value="P:guanine salvage"/>
    <property type="evidence" value="ECO:0007669"/>
    <property type="project" value="TreeGrafter"/>
</dbReference>
<dbReference type="NCBIfam" id="TIGR01203">
    <property type="entry name" value="HGPRTase"/>
    <property type="match status" value="1"/>
</dbReference>
<evidence type="ECO:0000256" key="5">
    <source>
        <dbReference type="ARBA" id="ARBA00011895"/>
    </source>
</evidence>
<protein>
    <recommendedName>
        <fullName evidence="5 15">Hypoxanthine phosphoribosyltransferase</fullName>
        <ecNumber evidence="5 15">2.4.2.8</ecNumber>
    </recommendedName>
</protein>
<gene>
    <name evidence="17" type="primary">hpt</name>
    <name evidence="17" type="ORF">ENV82_05250</name>
</gene>
<dbReference type="InterPro" id="IPR050408">
    <property type="entry name" value="HGPRT"/>
</dbReference>
<evidence type="ECO:0000256" key="10">
    <source>
        <dbReference type="ARBA" id="ARBA00022726"/>
    </source>
</evidence>
<keyword evidence="6 15" id="KW-0963">Cytoplasm</keyword>